<dbReference type="InterPro" id="IPR036397">
    <property type="entry name" value="RNaseH_sf"/>
</dbReference>
<name>A0A9P6XDR0_RHIOR</name>
<dbReference type="Pfam" id="PF13358">
    <property type="entry name" value="DDE_3"/>
    <property type="match status" value="1"/>
</dbReference>
<dbReference type="Gene3D" id="3.30.420.10">
    <property type="entry name" value="Ribonuclease H-like superfamily/Ribonuclease H"/>
    <property type="match status" value="1"/>
</dbReference>
<evidence type="ECO:0000259" key="2">
    <source>
        <dbReference type="Pfam" id="PF13358"/>
    </source>
</evidence>
<reference evidence="3" key="1">
    <citation type="journal article" date="2020" name="Microb. Genom.">
        <title>Genetic diversity of clinical and environmental Mucorales isolates obtained from an investigation of mucormycosis cases among solid organ transplant recipients.</title>
        <authorList>
            <person name="Nguyen M.H."/>
            <person name="Kaul D."/>
            <person name="Muto C."/>
            <person name="Cheng S.J."/>
            <person name="Richter R.A."/>
            <person name="Bruno V.M."/>
            <person name="Liu G."/>
            <person name="Beyhan S."/>
            <person name="Sundermann A.J."/>
            <person name="Mounaud S."/>
            <person name="Pasculle A.W."/>
            <person name="Nierman W.C."/>
            <person name="Driscoll E."/>
            <person name="Cumbie R."/>
            <person name="Clancy C.J."/>
            <person name="Dupont C.L."/>
        </authorList>
    </citation>
    <scope>NUCLEOTIDE SEQUENCE</scope>
    <source>
        <strain evidence="3">GL11</strain>
    </source>
</reference>
<dbReference type="GO" id="GO:0003676">
    <property type="term" value="F:nucleic acid binding"/>
    <property type="evidence" value="ECO:0007669"/>
    <property type="project" value="InterPro"/>
</dbReference>
<dbReference type="AlphaFoldDB" id="A0A9P6XDR0"/>
<dbReference type="EMBL" id="JAANQT010000408">
    <property type="protein sequence ID" value="KAG1311257.1"/>
    <property type="molecule type" value="Genomic_DNA"/>
</dbReference>
<organism evidence="3 4">
    <name type="scientific">Rhizopus oryzae</name>
    <name type="common">Mucormycosis agent</name>
    <name type="synonym">Rhizopus arrhizus var. delemar</name>
    <dbReference type="NCBI Taxonomy" id="64495"/>
    <lineage>
        <taxon>Eukaryota</taxon>
        <taxon>Fungi</taxon>
        <taxon>Fungi incertae sedis</taxon>
        <taxon>Mucoromycota</taxon>
        <taxon>Mucoromycotina</taxon>
        <taxon>Mucoromycetes</taxon>
        <taxon>Mucorales</taxon>
        <taxon>Mucorineae</taxon>
        <taxon>Rhizopodaceae</taxon>
        <taxon>Rhizopus</taxon>
    </lineage>
</organism>
<feature type="coiled-coil region" evidence="1">
    <location>
        <begin position="28"/>
        <end position="55"/>
    </location>
</feature>
<comment type="caution">
    <text evidence="3">The sequence shown here is derived from an EMBL/GenBank/DDBJ whole genome shotgun (WGS) entry which is preliminary data.</text>
</comment>
<feature type="domain" description="Tc1-like transposase DDE" evidence="2">
    <location>
        <begin position="4"/>
        <end position="41"/>
    </location>
</feature>
<dbReference type="InterPro" id="IPR038717">
    <property type="entry name" value="Tc1-like_DDE_dom"/>
</dbReference>
<evidence type="ECO:0000313" key="4">
    <source>
        <dbReference type="Proteomes" id="UP000716291"/>
    </source>
</evidence>
<gene>
    <name evidence="3" type="ORF">G6F64_003937</name>
</gene>
<proteinExistence type="predicted"/>
<keyword evidence="4" id="KW-1185">Reference proteome</keyword>
<sequence length="96" mass="11423">MRGFVYWPAQSPDLNPIEHAWNVLEKQIERRRLSIKNLQQLKAALQEEWAILDGEFAKRITKNNIYDFSDKSKNSHFDNLPEDIQVRTIEQEAIQR</sequence>
<dbReference type="Proteomes" id="UP000716291">
    <property type="component" value="Unassembled WGS sequence"/>
</dbReference>
<dbReference type="OrthoDB" id="2417635at2759"/>
<keyword evidence="1" id="KW-0175">Coiled coil</keyword>
<evidence type="ECO:0000256" key="1">
    <source>
        <dbReference type="SAM" id="Coils"/>
    </source>
</evidence>
<protein>
    <recommendedName>
        <fullName evidence="2">Tc1-like transposase DDE domain-containing protein</fullName>
    </recommendedName>
</protein>
<evidence type="ECO:0000313" key="3">
    <source>
        <dbReference type="EMBL" id="KAG1311257.1"/>
    </source>
</evidence>
<accession>A0A9P6XDR0</accession>